<sequence length="91" mass="9983">MTPPHYTGPLSRDPSSPVHPPTNQSTTSPLSRRKQQRLLPRANRRAPYVIVAACAWVIPHWAWAMLGCMNGWLGGDTKKKAGEINISPSAP</sequence>
<dbReference type="InParanoid" id="A0A3N4KZ45"/>
<organism evidence="2 3">
    <name type="scientific">Morchella conica CCBAS932</name>
    <dbReference type="NCBI Taxonomy" id="1392247"/>
    <lineage>
        <taxon>Eukaryota</taxon>
        <taxon>Fungi</taxon>
        <taxon>Dikarya</taxon>
        <taxon>Ascomycota</taxon>
        <taxon>Pezizomycotina</taxon>
        <taxon>Pezizomycetes</taxon>
        <taxon>Pezizales</taxon>
        <taxon>Morchellaceae</taxon>
        <taxon>Morchella</taxon>
    </lineage>
</organism>
<proteinExistence type="predicted"/>
<protein>
    <submittedName>
        <fullName evidence="2">Uncharacterized protein</fullName>
    </submittedName>
</protein>
<feature type="compositionally biased region" description="Polar residues" evidence="1">
    <location>
        <begin position="21"/>
        <end position="30"/>
    </location>
</feature>
<accession>A0A3N4KZ45</accession>
<dbReference type="AlphaFoldDB" id="A0A3N4KZ45"/>
<dbReference type="EMBL" id="ML119111">
    <property type="protein sequence ID" value="RPB15844.1"/>
    <property type="molecule type" value="Genomic_DNA"/>
</dbReference>
<dbReference type="Proteomes" id="UP000277580">
    <property type="component" value="Unassembled WGS sequence"/>
</dbReference>
<evidence type="ECO:0000313" key="3">
    <source>
        <dbReference type="Proteomes" id="UP000277580"/>
    </source>
</evidence>
<feature type="region of interest" description="Disordered" evidence="1">
    <location>
        <begin position="1"/>
        <end position="41"/>
    </location>
</feature>
<reference evidence="2 3" key="1">
    <citation type="journal article" date="2018" name="Nat. Ecol. Evol.">
        <title>Pezizomycetes genomes reveal the molecular basis of ectomycorrhizal truffle lifestyle.</title>
        <authorList>
            <person name="Murat C."/>
            <person name="Payen T."/>
            <person name="Noel B."/>
            <person name="Kuo A."/>
            <person name="Morin E."/>
            <person name="Chen J."/>
            <person name="Kohler A."/>
            <person name="Krizsan K."/>
            <person name="Balestrini R."/>
            <person name="Da Silva C."/>
            <person name="Montanini B."/>
            <person name="Hainaut M."/>
            <person name="Levati E."/>
            <person name="Barry K.W."/>
            <person name="Belfiori B."/>
            <person name="Cichocki N."/>
            <person name="Clum A."/>
            <person name="Dockter R.B."/>
            <person name="Fauchery L."/>
            <person name="Guy J."/>
            <person name="Iotti M."/>
            <person name="Le Tacon F."/>
            <person name="Lindquist E.A."/>
            <person name="Lipzen A."/>
            <person name="Malagnac F."/>
            <person name="Mello A."/>
            <person name="Molinier V."/>
            <person name="Miyauchi S."/>
            <person name="Poulain J."/>
            <person name="Riccioni C."/>
            <person name="Rubini A."/>
            <person name="Sitrit Y."/>
            <person name="Splivallo R."/>
            <person name="Traeger S."/>
            <person name="Wang M."/>
            <person name="Zifcakova L."/>
            <person name="Wipf D."/>
            <person name="Zambonelli A."/>
            <person name="Paolocci F."/>
            <person name="Nowrousian M."/>
            <person name="Ottonello S."/>
            <person name="Baldrian P."/>
            <person name="Spatafora J.W."/>
            <person name="Henrissat B."/>
            <person name="Nagy L.G."/>
            <person name="Aury J.M."/>
            <person name="Wincker P."/>
            <person name="Grigoriev I.V."/>
            <person name="Bonfante P."/>
            <person name="Martin F.M."/>
        </authorList>
    </citation>
    <scope>NUCLEOTIDE SEQUENCE [LARGE SCALE GENOMIC DNA]</scope>
    <source>
        <strain evidence="2 3">CCBAS932</strain>
    </source>
</reference>
<evidence type="ECO:0000313" key="2">
    <source>
        <dbReference type="EMBL" id="RPB15844.1"/>
    </source>
</evidence>
<keyword evidence="3" id="KW-1185">Reference proteome</keyword>
<name>A0A3N4KZ45_9PEZI</name>
<gene>
    <name evidence="2" type="ORF">P167DRAFT_532782</name>
</gene>
<evidence type="ECO:0000256" key="1">
    <source>
        <dbReference type="SAM" id="MobiDB-lite"/>
    </source>
</evidence>